<accession>A0A918NYR7</accession>
<comment type="caution">
    <text evidence="1">The sequence shown here is derived from an EMBL/GenBank/DDBJ whole genome shotgun (WGS) entry which is preliminary data.</text>
</comment>
<evidence type="ECO:0008006" key="3">
    <source>
        <dbReference type="Google" id="ProtNLM"/>
    </source>
</evidence>
<sequence length="231" mass="25591">MEVAPETGGIFQRAGILAPYQGHLHRRWNEGEHNIAGLFREVAARGFTGSGGTVRLYVSTHRKALDARLPPPAPAPARSVFEVCRLSTSRPERLGEDQRTFVKQLRNRCPEPATLHDRIHSFATVFATKRTSLLDRWITQVRTDGIPQSASYANGLRDDIDAVRAGAALPHGSGVAEGRITDLKLIERQLAGKAGIPLLRKRVILGAHSRRTRRQPIDDDLWTITGYENPV</sequence>
<evidence type="ECO:0000313" key="1">
    <source>
        <dbReference type="EMBL" id="GGY06915.1"/>
    </source>
</evidence>
<reference evidence="1" key="2">
    <citation type="submission" date="2020-09" db="EMBL/GenBank/DDBJ databases">
        <authorList>
            <person name="Sun Q."/>
            <person name="Ohkuma M."/>
        </authorList>
    </citation>
    <scope>NUCLEOTIDE SEQUENCE</scope>
    <source>
        <strain evidence="1">JCM 4790</strain>
    </source>
</reference>
<dbReference type="PANTHER" id="PTHR33498">
    <property type="entry name" value="TRANSPOSASE FOR INSERTION SEQUENCE ELEMENT IS1557"/>
    <property type="match status" value="1"/>
</dbReference>
<keyword evidence="2" id="KW-1185">Reference proteome</keyword>
<name>A0A918NYR7_9ACTN</name>
<protein>
    <recommendedName>
        <fullName evidence="3">Transposase</fullName>
    </recommendedName>
</protein>
<dbReference type="Proteomes" id="UP000619244">
    <property type="component" value="Unassembled WGS sequence"/>
</dbReference>
<dbReference type="EMBL" id="BMVU01000060">
    <property type="protein sequence ID" value="GGY06915.1"/>
    <property type="molecule type" value="Genomic_DNA"/>
</dbReference>
<evidence type="ECO:0000313" key="2">
    <source>
        <dbReference type="Proteomes" id="UP000619244"/>
    </source>
</evidence>
<dbReference type="AlphaFoldDB" id="A0A918NYR7"/>
<organism evidence="1 2">
    <name type="scientific">Streptomyces minutiscleroticus</name>
    <dbReference type="NCBI Taxonomy" id="68238"/>
    <lineage>
        <taxon>Bacteria</taxon>
        <taxon>Bacillati</taxon>
        <taxon>Actinomycetota</taxon>
        <taxon>Actinomycetes</taxon>
        <taxon>Kitasatosporales</taxon>
        <taxon>Streptomycetaceae</taxon>
        <taxon>Streptomyces</taxon>
    </lineage>
</organism>
<proteinExistence type="predicted"/>
<dbReference type="PANTHER" id="PTHR33498:SF1">
    <property type="entry name" value="TRANSPOSASE FOR INSERTION SEQUENCE ELEMENT IS1557"/>
    <property type="match status" value="1"/>
</dbReference>
<dbReference type="RefSeq" id="WP_190194372.1">
    <property type="nucleotide sequence ID" value="NZ_BMVU01000060.1"/>
</dbReference>
<gene>
    <name evidence="1" type="ORF">GCM10010358_70220</name>
</gene>
<reference evidence="1" key="1">
    <citation type="journal article" date="2014" name="Int. J. Syst. Evol. Microbiol.">
        <title>Complete genome sequence of Corynebacterium casei LMG S-19264T (=DSM 44701T), isolated from a smear-ripened cheese.</title>
        <authorList>
            <consortium name="US DOE Joint Genome Institute (JGI-PGF)"/>
            <person name="Walter F."/>
            <person name="Albersmeier A."/>
            <person name="Kalinowski J."/>
            <person name="Ruckert C."/>
        </authorList>
    </citation>
    <scope>NUCLEOTIDE SEQUENCE</scope>
    <source>
        <strain evidence="1">JCM 4790</strain>
    </source>
</reference>
<dbReference type="InterPro" id="IPR047951">
    <property type="entry name" value="Transpos_ISL3"/>
</dbReference>